<organism evidence="1 2">
    <name type="scientific">Perkinsus chesapeaki</name>
    <name type="common">Clam parasite</name>
    <name type="synonym">Perkinsus andrewsi</name>
    <dbReference type="NCBI Taxonomy" id="330153"/>
    <lineage>
        <taxon>Eukaryota</taxon>
        <taxon>Sar</taxon>
        <taxon>Alveolata</taxon>
        <taxon>Perkinsozoa</taxon>
        <taxon>Perkinsea</taxon>
        <taxon>Perkinsida</taxon>
        <taxon>Perkinsidae</taxon>
        <taxon>Perkinsus</taxon>
    </lineage>
</organism>
<dbReference type="PANTHER" id="PTHR46880">
    <property type="entry name" value="RAS-ASSOCIATING DOMAIN-CONTAINING PROTEIN"/>
    <property type="match status" value="1"/>
</dbReference>
<dbReference type="AlphaFoldDB" id="A0A7J6KSS8"/>
<gene>
    <name evidence="1" type="ORF">FOL47_001852</name>
</gene>
<dbReference type="OrthoDB" id="10000786at2759"/>
<sequence length="627" mass="71050">MGRPKVCIDDLLSKWSKDYPWLEWRARGIDGTEFRCKLCSGNPSACAWGRWRDASRVQKSIVVAHNTEKNHVESLKLHTSRTTNDSFWSKQNEKVDEARLVKLKSKRDLVKCALWLAREELAVAKFPSLLRMVNTLSQCQIDTTYHSSVYSCWQFLESADVQLLSRDVSVIKGSAFHSLILDSTSEDCEWLVILARCYDITSPHKVQVAFWDLIHVPNTQSQTVAESVLSLYRRDGVDVTTCCAWCSDGCSSMVRSSKVFAELAGISLIFLHCLAHRLDLCLSADVWRHSTLCKDVERALRASYCLFNRSPKRRSALLGLQSQFDRVLIPGPLIEIRWLSKLRCMEAFYGGREALSAYINQSSSDGTLSSDEEHILSVLERENDLSALLDVLRVLGKLSKQLQERDLDLFAASLKINTAVRDLKALDNLPGEVSKLRDDLCATLASRIPSNEFSWLGLLHLNVEFPKELVMAKIAALKAKIPHVTAGIDETTFYRDYAEIRGQYVDLVAAGADPKTINIAELSEAKSESWLLYFGLSRAVSPTSVEAERAFSTLTRLRTCFRRRLHCHLPALVRIAYRKGTDLDDHLLDSILLGWDGRVRRRNRSAGEIRGPYKRHRERQIEDQTEG</sequence>
<keyword evidence="2" id="KW-1185">Reference proteome</keyword>
<evidence type="ECO:0000313" key="2">
    <source>
        <dbReference type="Proteomes" id="UP000591131"/>
    </source>
</evidence>
<dbReference type="PANTHER" id="PTHR46880:SF5">
    <property type="entry name" value="DUF4371 DOMAIN-CONTAINING PROTEIN"/>
    <property type="match status" value="1"/>
</dbReference>
<dbReference type="SUPFAM" id="SSF53098">
    <property type="entry name" value="Ribonuclease H-like"/>
    <property type="match status" value="1"/>
</dbReference>
<protein>
    <submittedName>
        <fullName evidence="1">Uncharacterized protein</fullName>
    </submittedName>
</protein>
<name>A0A7J6KSS8_PERCH</name>
<dbReference type="InterPro" id="IPR012337">
    <property type="entry name" value="RNaseH-like_sf"/>
</dbReference>
<proteinExistence type="predicted"/>
<evidence type="ECO:0000313" key="1">
    <source>
        <dbReference type="EMBL" id="KAF4649659.1"/>
    </source>
</evidence>
<reference evidence="1 2" key="1">
    <citation type="submission" date="2020-04" db="EMBL/GenBank/DDBJ databases">
        <title>Perkinsus chesapeaki whole genome sequence.</title>
        <authorList>
            <person name="Bogema D.R."/>
        </authorList>
    </citation>
    <scope>NUCLEOTIDE SEQUENCE [LARGE SCALE GENOMIC DNA]</scope>
    <source>
        <strain evidence="1">ATCC PRA-425</strain>
    </source>
</reference>
<dbReference type="EMBL" id="JAAPAO010001465">
    <property type="protein sequence ID" value="KAF4649659.1"/>
    <property type="molecule type" value="Genomic_DNA"/>
</dbReference>
<dbReference type="Proteomes" id="UP000591131">
    <property type="component" value="Unassembled WGS sequence"/>
</dbReference>
<comment type="caution">
    <text evidence="1">The sequence shown here is derived from an EMBL/GenBank/DDBJ whole genome shotgun (WGS) entry which is preliminary data.</text>
</comment>
<accession>A0A7J6KSS8</accession>